<reference evidence="3" key="1">
    <citation type="submission" date="2018-05" db="EMBL/GenBank/DDBJ databases">
        <authorList>
            <person name="Du Z."/>
            <person name="Wang X."/>
        </authorList>
    </citation>
    <scope>NUCLEOTIDE SEQUENCE [LARGE SCALE GENOMIC DNA]</scope>
    <source>
        <strain evidence="3">WDS4C29</strain>
    </source>
</reference>
<evidence type="ECO:0000256" key="1">
    <source>
        <dbReference type="SAM" id="SignalP"/>
    </source>
</evidence>
<dbReference type="Proteomes" id="UP000245293">
    <property type="component" value="Unassembled WGS sequence"/>
</dbReference>
<protein>
    <submittedName>
        <fullName evidence="2">Uncharacterized protein</fullName>
    </submittedName>
</protein>
<evidence type="ECO:0000313" key="3">
    <source>
        <dbReference type="Proteomes" id="UP000245293"/>
    </source>
</evidence>
<feature type="chain" id="PRO_5016049479" evidence="1">
    <location>
        <begin position="21"/>
        <end position="173"/>
    </location>
</feature>
<dbReference type="AlphaFoldDB" id="A0A2V1P5Q3"/>
<feature type="signal peptide" evidence="1">
    <location>
        <begin position="1"/>
        <end position="20"/>
    </location>
</feature>
<evidence type="ECO:0000313" key="2">
    <source>
        <dbReference type="EMBL" id="PWG17164.1"/>
    </source>
</evidence>
<comment type="caution">
    <text evidence="2">The sequence shown here is derived from an EMBL/GenBank/DDBJ whole genome shotgun (WGS) entry which is preliminary data.</text>
</comment>
<organism evidence="2 3">
    <name type="scientific">Salibaculum griseiflavum</name>
    <dbReference type="NCBI Taxonomy" id="1914409"/>
    <lineage>
        <taxon>Bacteria</taxon>
        <taxon>Pseudomonadati</taxon>
        <taxon>Pseudomonadota</taxon>
        <taxon>Alphaproteobacteria</taxon>
        <taxon>Rhodobacterales</taxon>
        <taxon>Roseobacteraceae</taxon>
        <taxon>Salibaculum</taxon>
    </lineage>
</organism>
<dbReference type="EMBL" id="QETF01000006">
    <property type="protein sequence ID" value="PWG17164.1"/>
    <property type="molecule type" value="Genomic_DNA"/>
</dbReference>
<gene>
    <name evidence="2" type="ORF">DFK10_07155</name>
</gene>
<sequence>MGGMMRAVFALLAFTSPAFAQCADGADTFLACRIEGSERRLEVCLASQNLTYRFGPPGAPELTLSAPVTAIDYTPWPGIGRTIYEELTFRSGDYRYVVFGGIEREHDATTGEIIPTRFGGVSVLLGADETPLAAFHCAEGTVDFPWSEAIGDAKRLMGLTFDRQVQRWVPATE</sequence>
<name>A0A2V1P5Q3_9RHOB</name>
<keyword evidence="3" id="KW-1185">Reference proteome</keyword>
<accession>A0A2V1P5Q3</accession>
<proteinExistence type="predicted"/>
<keyword evidence="1" id="KW-0732">Signal</keyword>